<accession>A0A427XU69</accession>
<evidence type="ECO:0000259" key="3">
    <source>
        <dbReference type="Pfam" id="PF05726"/>
    </source>
</evidence>
<organism evidence="4 5">
    <name type="scientific">Apiotrichum porosum</name>
    <dbReference type="NCBI Taxonomy" id="105984"/>
    <lineage>
        <taxon>Eukaryota</taxon>
        <taxon>Fungi</taxon>
        <taxon>Dikarya</taxon>
        <taxon>Basidiomycota</taxon>
        <taxon>Agaricomycotina</taxon>
        <taxon>Tremellomycetes</taxon>
        <taxon>Trichosporonales</taxon>
        <taxon>Trichosporonaceae</taxon>
        <taxon>Apiotrichum</taxon>
    </lineage>
</organism>
<evidence type="ECO:0000313" key="4">
    <source>
        <dbReference type="EMBL" id="RSH82393.1"/>
    </source>
</evidence>
<dbReference type="InterPro" id="IPR011051">
    <property type="entry name" value="RmlC_Cupin_sf"/>
</dbReference>
<dbReference type="GeneID" id="39591904"/>
<dbReference type="InterPro" id="IPR003829">
    <property type="entry name" value="Pirin_N_dom"/>
</dbReference>
<dbReference type="EMBL" id="RSCE01000005">
    <property type="protein sequence ID" value="RSH82393.1"/>
    <property type="molecule type" value="Genomic_DNA"/>
</dbReference>
<dbReference type="Pfam" id="PF02678">
    <property type="entry name" value="Pirin"/>
    <property type="match status" value="1"/>
</dbReference>
<dbReference type="SUPFAM" id="SSF51182">
    <property type="entry name" value="RmlC-like cupins"/>
    <property type="match status" value="1"/>
</dbReference>
<proteinExistence type="inferred from homology"/>
<dbReference type="AlphaFoldDB" id="A0A427XU69"/>
<dbReference type="PANTHER" id="PTHR43594:SF1">
    <property type="entry name" value="QUERCETIN 2,3-DIOXYGENASE PA2418-RELATED"/>
    <property type="match status" value="1"/>
</dbReference>
<dbReference type="OrthoDB" id="198735at2759"/>
<dbReference type="Proteomes" id="UP000279236">
    <property type="component" value="Unassembled WGS sequence"/>
</dbReference>
<feature type="domain" description="Pirin C-terminal" evidence="3">
    <location>
        <begin position="208"/>
        <end position="310"/>
    </location>
</feature>
<evidence type="ECO:0008006" key="6">
    <source>
        <dbReference type="Google" id="ProtNLM"/>
    </source>
</evidence>
<dbReference type="InterPro" id="IPR014710">
    <property type="entry name" value="RmlC-like_jellyroll"/>
</dbReference>
<evidence type="ECO:0000256" key="1">
    <source>
        <dbReference type="RuleBase" id="RU003457"/>
    </source>
</evidence>
<reference evidence="4 5" key="1">
    <citation type="submission" date="2018-11" db="EMBL/GenBank/DDBJ databases">
        <title>Genome sequence of Apiotrichum porosum DSM 27194.</title>
        <authorList>
            <person name="Aliyu H."/>
            <person name="Gorte O."/>
            <person name="Ochsenreither K."/>
        </authorList>
    </citation>
    <scope>NUCLEOTIDE SEQUENCE [LARGE SCALE GENOMIC DNA]</scope>
    <source>
        <strain evidence="4 5">DSM 27194</strain>
    </source>
</reference>
<dbReference type="PANTHER" id="PTHR43594">
    <property type="entry name" value="QUERCETIN 2,3-DIOXYGENASE"/>
    <property type="match status" value="1"/>
</dbReference>
<evidence type="ECO:0000313" key="5">
    <source>
        <dbReference type="Proteomes" id="UP000279236"/>
    </source>
</evidence>
<name>A0A427XU69_9TREE</name>
<comment type="caution">
    <text evidence="4">The sequence shown here is derived from an EMBL/GenBank/DDBJ whole genome shotgun (WGS) entry which is preliminary data.</text>
</comment>
<dbReference type="STRING" id="105984.A0A427XU69"/>
<dbReference type="Gene3D" id="2.60.120.10">
    <property type="entry name" value="Jelly Rolls"/>
    <property type="match status" value="2"/>
</dbReference>
<sequence length="343" mass="37599">MALNRLGTVVKLSTPWKGVGPFIYANHHVDKYPKGNGRMGPDPKLLKGRKIGQDMSGESGTGWNMYMSTGPIPGFPAHPHRGFETVSLLRSGIVDHADSTGAGARYGAGDVQWVTAGAGVRHSEMLPLIHDDKPNTMELYQLWLNLPKKSKFAPPQFCMLWNENVPIAKRGGASIRVIAGKYEDVTPPNPPRASYASESSSDLAIWLVELEAGATVTLPGANDPKTLRTLYVHGDDAKVTIGGASVESEYGLEVTKPTDPMEIKADTTSRILVLQATEIGEPVVIKGPFVMNTEDEIKDAYRDYKATHFGWEKHWDRQDPVYPKDTPRFADFGDGNKVYPPTK</sequence>
<evidence type="ECO:0000259" key="2">
    <source>
        <dbReference type="Pfam" id="PF02678"/>
    </source>
</evidence>
<dbReference type="Pfam" id="PF05726">
    <property type="entry name" value="Pirin_C"/>
    <property type="match status" value="1"/>
</dbReference>
<dbReference type="InterPro" id="IPR008778">
    <property type="entry name" value="Pirin_C_dom"/>
</dbReference>
<dbReference type="InterPro" id="IPR053186">
    <property type="entry name" value="QDO-related"/>
</dbReference>
<keyword evidence="5" id="KW-1185">Reference proteome</keyword>
<feature type="domain" description="Pirin N-terminal" evidence="2">
    <location>
        <begin position="72"/>
        <end position="144"/>
    </location>
</feature>
<gene>
    <name evidence="4" type="ORF">EHS24_007361</name>
</gene>
<protein>
    <recommendedName>
        <fullName evidence="6">Pirin</fullName>
    </recommendedName>
</protein>
<comment type="similarity">
    <text evidence="1">Belongs to the pirin family.</text>
</comment>
<dbReference type="RefSeq" id="XP_028476625.1">
    <property type="nucleotide sequence ID" value="XM_028622732.1"/>
</dbReference>